<dbReference type="Gene3D" id="3.40.50.720">
    <property type="entry name" value="NAD(P)-binding Rossmann-like Domain"/>
    <property type="match status" value="1"/>
</dbReference>
<dbReference type="InterPro" id="IPR016040">
    <property type="entry name" value="NAD(P)-bd_dom"/>
</dbReference>
<keyword evidence="3" id="KW-1185">Reference proteome</keyword>
<evidence type="ECO:0000259" key="1">
    <source>
        <dbReference type="Pfam" id="PF13460"/>
    </source>
</evidence>
<gene>
    <name evidence="2" type="ORF">H8792_007490</name>
</gene>
<proteinExistence type="predicted"/>
<evidence type="ECO:0000313" key="2">
    <source>
        <dbReference type="EMBL" id="MBF6058181.1"/>
    </source>
</evidence>
<dbReference type="Proteomes" id="UP001193680">
    <property type="component" value="Unassembled WGS sequence"/>
</dbReference>
<dbReference type="InterPro" id="IPR051207">
    <property type="entry name" value="ComplexI_NDUFA9_subunit"/>
</dbReference>
<dbReference type="InterPro" id="IPR036291">
    <property type="entry name" value="NAD(P)-bd_dom_sf"/>
</dbReference>
<dbReference type="Pfam" id="PF13460">
    <property type="entry name" value="NAD_binding_10"/>
    <property type="match status" value="1"/>
</dbReference>
<dbReference type="PANTHER" id="PTHR12126:SF11">
    <property type="entry name" value="NADH DEHYDROGENASE [UBIQUINONE] 1 ALPHA SUBCOMPLEX SUBUNIT 9, MITOCHONDRIAL"/>
    <property type="match status" value="1"/>
</dbReference>
<name>A0ABS0BWJ0_9GAMM</name>
<accession>A0ABS0BWJ0</accession>
<dbReference type="PANTHER" id="PTHR12126">
    <property type="entry name" value="NADH-UBIQUINONE OXIDOREDUCTASE 39 KDA SUBUNIT-RELATED"/>
    <property type="match status" value="1"/>
</dbReference>
<comment type="caution">
    <text evidence="2">The sequence shown here is derived from an EMBL/GenBank/DDBJ whole genome shotgun (WGS) entry which is preliminary data.</text>
</comment>
<sequence>MLGNKVSVFGGTGFVGRAVVAALSNAGYQIDLVVRRPERFREFALYPNTKVRTLSSFDDSEALKAILNGSDIVINLLADRSKTTEMIEADDLVEVNRKLKSAMESAGVKRVVSLSQLGASTKQDSHAWLGTLGEADSLMHGTASAAVTILRSSLIIGEGDESTAYFVKQLKRMSLLMVANASTSVQPIWVKDLAGALVSVIRNEETFGKKLEVAGEERMSMKDLGDLVAEIMDEDAVVLPMCSLNARIMSTLGGLAPIISVSKAQVLTLGADQVSDADFSKLFGFTPSNLDWAISTYAAPQHVRERYNSYRKTANRDL</sequence>
<dbReference type="RefSeq" id="WP_185978324.1">
    <property type="nucleotide sequence ID" value="NZ_JACBGI020000012.1"/>
</dbReference>
<evidence type="ECO:0000313" key="3">
    <source>
        <dbReference type="Proteomes" id="UP001193680"/>
    </source>
</evidence>
<reference evidence="2 3" key="1">
    <citation type="submission" date="2020-11" db="EMBL/GenBank/DDBJ databases">
        <title>Sulfur oxidizing isolate from Hospital Hole Sinkhole.</title>
        <authorList>
            <person name="Scott K.M."/>
        </authorList>
    </citation>
    <scope>NUCLEOTIDE SEQUENCE [LARGE SCALE GENOMIC DNA]</scope>
    <source>
        <strain evidence="2 3">HH1</strain>
    </source>
</reference>
<dbReference type="EMBL" id="JACBGI020000012">
    <property type="protein sequence ID" value="MBF6058181.1"/>
    <property type="molecule type" value="Genomic_DNA"/>
</dbReference>
<dbReference type="SUPFAM" id="SSF51735">
    <property type="entry name" value="NAD(P)-binding Rossmann-fold domains"/>
    <property type="match status" value="1"/>
</dbReference>
<feature type="domain" description="NAD(P)-binding" evidence="1">
    <location>
        <begin position="10"/>
        <end position="128"/>
    </location>
</feature>
<protein>
    <submittedName>
        <fullName evidence="2">NAD(P)H-binding protein</fullName>
    </submittedName>
</protein>
<organism evidence="2 3">
    <name type="scientific">Thiomicrorhabdus heinhorstiae</name>
    <dbReference type="NCBI Taxonomy" id="2748010"/>
    <lineage>
        <taxon>Bacteria</taxon>
        <taxon>Pseudomonadati</taxon>
        <taxon>Pseudomonadota</taxon>
        <taxon>Gammaproteobacteria</taxon>
        <taxon>Thiotrichales</taxon>
        <taxon>Piscirickettsiaceae</taxon>
        <taxon>Thiomicrorhabdus</taxon>
    </lineage>
</organism>